<evidence type="ECO:0000313" key="4">
    <source>
        <dbReference type="Proteomes" id="UP000594873"/>
    </source>
</evidence>
<proteinExistence type="predicted"/>
<feature type="region of interest" description="Disordered" evidence="1">
    <location>
        <begin position="21"/>
        <end position="93"/>
    </location>
</feature>
<dbReference type="KEGG" id="sflv:IC614_08150"/>
<feature type="signal peptide" evidence="2">
    <location>
        <begin position="1"/>
        <end position="21"/>
    </location>
</feature>
<feature type="compositionally biased region" description="Basic and acidic residues" evidence="1">
    <location>
        <begin position="64"/>
        <end position="93"/>
    </location>
</feature>
<name>A0A7T2GI62_9SPHN</name>
<protein>
    <recommendedName>
        <fullName evidence="5">DUF1236 domain-containing protein</fullName>
    </recommendedName>
</protein>
<evidence type="ECO:0008006" key="5">
    <source>
        <dbReference type="Google" id="ProtNLM"/>
    </source>
</evidence>
<evidence type="ECO:0000256" key="2">
    <source>
        <dbReference type="SAM" id="SignalP"/>
    </source>
</evidence>
<reference evidence="3 4" key="1">
    <citation type="submission" date="2020-11" db="EMBL/GenBank/DDBJ databases">
        <title>Genome seq and assembly of Sphingosinicella sp.</title>
        <authorList>
            <person name="Chhetri G."/>
        </authorList>
    </citation>
    <scope>NUCLEOTIDE SEQUENCE [LARGE SCALE GENOMIC DNA]</scope>
    <source>
        <strain evidence="3 4">UDD2</strain>
    </source>
</reference>
<keyword evidence="4" id="KW-1185">Reference proteome</keyword>
<feature type="compositionally biased region" description="Gly residues" evidence="1">
    <location>
        <begin position="40"/>
        <end position="63"/>
    </location>
</feature>
<feature type="chain" id="PRO_5032857544" description="DUF1236 domain-containing protein" evidence="2">
    <location>
        <begin position="22"/>
        <end position="333"/>
    </location>
</feature>
<dbReference type="EMBL" id="CP065592">
    <property type="protein sequence ID" value="QPQ54327.1"/>
    <property type="molecule type" value="Genomic_DNA"/>
</dbReference>
<gene>
    <name evidence="3" type="ORF">IC614_08150</name>
</gene>
<dbReference type="Proteomes" id="UP000594873">
    <property type="component" value="Chromosome"/>
</dbReference>
<evidence type="ECO:0000313" key="3">
    <source>
        <dbReference type="EMBL" id="QPQ54327.1"/>
    </source>
</evidence>
<evidence type="ECO:0000256" key="1">
    <source>
        <dbReference type="SAM" id="MobiDB-lite"/>
    </source>
</evidence>
<dbReference type="RefSeq" id="WP_200970853.1">
    <property type="nucleotide sequence ID" value="NZ_CP065592.1"/>
</dbReference>
<accession>A0A7T2GI62</accession>
<sequence length="333" mass="36401">MRNMLIAASALALIGAGPALAQGHGKGGGHSQSKDQSGKPGKGQGNGKGHGNGHAARGNGGGAARDRGPVIVQARHDGRNDNRGAAKREDRRARAEIKQARAMEARAERGDRVKRVVRAERRPVEVAVLRDTDRIRTVRTGLIDGCPPGLAKKNNGCLPPGQAKQLAERRAYYSDWWRYGRDGNDDLYRYDDGYLYRIDPRSYAVSGFLPVLGGALGVGNVWPAGYTAYPAPDYYVDYYGYGDSPYDYRYADGALYGVDPSTNAITQIAALLTGNDWTVGQAMPAGYSVYNVPYAYRSQYYDTPEAMYRYDDGYIYRVDPTTQLIQAAIQLIT</sequence>
<dbReference type="AlphaFoldDB" id="A0A7T2GI62"/>
<organism evidence="3 4">
    <name type="scientific">Allosphingosinicella flava</name>
    <dbReference type="NCBI Taxonomy" id="2771430"/>
    <lineage>
        <taxon>Bacteria</taxon>
        <taxon>Pseudomonadati</taxon>
        <taxon>Pseudomonadota</taxon>
        <taxon>Alphaproteobacteria</taxon>
        <taxon>Sphingomonadales</taxon>
        <taxon>Sphingomonadaceae</taxon>
        <taxon>Allosphingosinicella</taxon>
    </lineage>
</organism>
<keyword evidence="2" id="KW-0732">Signal</keyword>